<organism evidence="9 10">
    <name type="scientific">Elaeophora elaphi</name>
    <dbReference type="NCBI Taxonomy" id="1147741"/>
    <lineage>
        <taxon>Eukaryota</taxon>
        <taxon>Metazoa</taxon>
        <taxon>Ecdysozoa</taxon>
        <taxon>Nematoda</taxon>
        <taxon>Chromadorea</taxon>
        <taxon>Rhabditida</taxon>
        <taxon>Spirurina</taxon>
        <taxon>Spiruromorpha</taxon>
        <taxon>Filarioidea</taxon>
        <taxon>Onchocercidae</taxon>
        <taxon>Elaeophora</taxon>
    </lineage>
</organism>
<dbReference type="SUPFAM" id="SSF82866">
    <property type="entry name" value="Multidrug efflux transporter AcrB transmembrane domain"/>
    <property type="match status" value="2"/>
</dbReference>
<reference evidence="10" key="1">
    <citation type="submission" date="2017-02" db="UniProtKB">
        <authorList>
            <consortium name="WormBaseParasite"/>
        </authorList>
    </citation>
    <scope>IDENTIFICATION</scope>
</reference>
<dbReference type="InterPro" id="IPR051697">
    <property type="entry name" value="Patched_domain-protein"/>
</dbReference>
<sequence>LTTSFDSRIKKAFTDTSFSITVTSLTDLISFAVGCFAPFQSVRTFCLYATSAISFTYIYQLTFFSENFVVALNKGHAFHWSAIKKEQKLISHRNHFLANFFRTTYSDWLFKSWIRLIVLILFILYLVVSIWGCMHVKLGLEPNELLSINSHGREALSVMEKYFSDYGSYLHVWMYNLSEFHFSNRPIWIVLESEIALYEFTEYTGPSDSWLRAMMQYSQKSNIEITSNNFIYILKNIFLFQPQFARYKRDVLFDSTGNFLEVSRVLVQLRHVGANNQSRAMRVLRNIAKSRTIKTGVYADFFQFAEQYNAILPGTLSTLAIASFAVITVSLLLIPKRATSFWVSLSIVTVNVGILGFMTFWNVRLDFISMITIIMSVGFCIDFASHLAFNFAKNLCIQ</sequence>
<keyword evidence="6" id="KW-0325">Glycoprotein</keyword>
<dbReference type="Proteomes" id="UP000050640">
    <property type="component" value="Unplaced"/>
</dbReference>
<keyword evidence="3 7" id="KW-0812">Transmembrane</keyword>
<evidence type="ECO:0000256" key="7">
    <source>
        <dbReference type="SAM" id="Phobius"/>
    </source>
</evidence>
<dbReference type="InterPro" id="IPR003392">
    <property type="entry name" value="PTHD_SSD"/>
</dbReference>
<evidence type="ECO:0000256" key="3">
    <source>
        <dbReference type="ARBA" id="ARBA00022692"/>
    </source>
</evidence>
<evidence type="ECO:0000256" key="1">
    <source>
        <dbReference type="ARBA" id="ARBA00004141"/>
    </source>
</evidence>
<dbReference type="GO" id="GO:0005886">
    <property type="term" value="C:plasma membrane"/>
    <property type="evidence" value="ECO:0007669"/>
    <property type="project" value="TreeGrafter"/>
</dbReference>
<feature type="transmembrane region" description="Helical" evidence="7">
    <location>
        <begin position="341"/>
        <end position="361"/>
    </location>
</feature>
<dbReference type="AlphaFoldDB" id="A0A0R3RMN3"/>
<dbReference type="GO" id="GO:0018996">
    <property type="term" value="P:molting cycle, collagen and cuticulin-based cuticle"/>
    <property type="evidence" value="ECO:0007669"/>
    <property type="project" value="TreeGrafter"/>
</dbReference>
<protein>
    <submittedName>
        <fullName evidence="10">SSD domain-containing protein</fullName>
    </submittedName>
</protein>
<dbReference type="GO" id="GO:0030659">
    <property type="term" value="C:cytoplasmic vesicle membrane"/>
    <property type="evidence" value="ECO:0007669"/>
    <property type="project" value="TreeGrafter"/>
</dbReference>
<keyword evidence="9" id="KW-1185">Reference proteome</keyword>
<dbReference type="PROSITE" id="PS50156">
    <property type="entry name" value="SSD"/>
    <property type="match status" value="1"/>
</dbReference>
<dbReference type="GO" id="GO:0006897">
    <property type="term" value="P:endocytosis"/>
    <property type="evidence" value="ECO:0007669"/>
    <property type="project" value="TreeGrafter"/>
</dbReference>
<proteinExistence type="inferred from homology"/>
<dbReference type="Gene3D" id="1.20.1640.10">
    <property type="entry name" value="Multidrug efflux transporter AcrB transmembrane domain"/>
    <property type="match status" value="1"/>
</dbReference>
<dbReference type="PANTHER" id="PTHR10796:SF181">
    <property type="entry name" value="SSD DOMAIN-CONTAINING PROTEIN"/>
    <property type="match status" value="1"/>
</dbReference>
<keyword evidence="4 7" id="KW-1133">Transmembrane helix</keyword>
<feature type="transmembrane region" description="Helical" evidence="7">
    <location>
        <begin position="112"/>
        <end position="132"/>
    </location>
</feature>
<evidence type="ECO:0000256" key="5">
    <source>
        <dbReference type="ARBA" id="ARBA00023136"/>
    </source>
</evidence>
<evidence type="ECO:0000259" key="8">
    <source>
        <dbReference type="PROSITE" id="PS50156"/>
    </source>
</evidence>
<keyword evidence="5 7" id="KW-0472">Membrane</keyword>
<comment type="similarity">
    <text evidence="2">Belongs to the patched family.</text>
</comment>
<feature type="domain" description="SSD" evidence="8">
    <location>
        <begin position="1"/>
        <end position="70"/>
    </location>
</feature>
<dbReference type="WBParaSite" id="EEL_0000274301-mRNA-1">
    <property type="protein sequence ID" value="EEL_0000274301-mRNA-1"/>
    <property type="gene ID" value="EEL_0000274301"/>
</dbReference>
<dbReference type="PANTHER" id="PTHR10796">
    <property type="entry name" value="PATCHED-RELATED"/>
    <property type="match status" value="1"/>
</dbReference>
<evidence type="ECO:0000313" key="9">
    <source>
        <dbReference type="Proteomes" id="UP000050640"/>
    </source>
</evidence>
<comment type="subcellular location">
    <subcellularLocation>
        <location evidence="1">Membrane</location>
        <topology evidence="1">Multi-pass membrane protein</topology>
    </subcellularLocation>
</comment>
<evidence type="ECO:0000256" key="4">
    <source>
        <dbReference type="ARBA" id="ARBA00022989"/>
    </source>
</evidence>
<dbReference type="InterPro" id="IPR000731">
    <property type="entry name" value="SSD"/>
</dbReference>
<accession>A0A0R3RMN3</accession>
<evidence type="ECO:0000256" key="6">
    <source>
        <dbReference type="ARBA" id="ARBA00023180"/>
    </source>
</evidence>
<feature type="transmembrane region" description="Helical" evidence="7">
    <location>
        <begin position="367"/>
        <end position="389"/>
    </location>
</feature>
<name>A0A0R3RMN3_9BILA</name>
<evidence type="ECO:0000256" key="2">
    <source>
        <dbReference type="ARBA" id="ARBA00005585"/>
    </source>
</evidence>
<evidence type="ECO:0000313" key="10">
    <source>
        <dbReference type="WBParaSite" id="EEL_0000274301-mRNA-1"/>
    </source>
</evidence>
<feature type="transmembrane region" description="Helical" evidence="7">
    <location>
        <begin position="310"/>
        <end position="334"/>
    </location>
</feature>
<dbReference type="Pfam" id="PF02460">
    <property type="entry name" value="Patched"/>
    <property type="match status" value="1"/>
</dbReference>